<organism evidence="1 3">
    <name type="scientific">Roseovarius indicus</name>
    <dbReference type="NCBI Taxonomy" id="540747"/>
    <lineage>
        <taxon>Bacteria</taxon>
        <taxon>Pseudomonadati</taxon>
        <taxon>Pseudomonadota</taxon>
        <taxon>Alphaproteobacteria</taxon>
        <taxon>Rhodobacterales</taxon>
        <taxon>Roseobacteraceae</taxon>
        <taxon>Roseovarius</taxon>
    </lineage>
</organism>
<dbReference type="KEGG" id="rid:RIdsm_04694"/>
<dbReference type="PATRIC" id="fig|540747.5.peg.585"/>
<gene>
    <name evidence="2" type="ORF">RIdsm_04694</name>
    <name evidence="1" type="ORF">XM52_02865</name>
</gene>
<dbReference type="EMBL" id="LAXI01000001">
    <property type="protein sequence ID" value="KRS19787.1"/>
    <property type="molecule type" value="Genomic_DNA"/>
</dbReference>
<evidence type="ECO:0000313" key="2">
    <source>
        <dbReference type="EMBL" id="QEW28854.1"/>
    </source>
</evidence>
<proteinExistence type="predicted"/>
<keyword evidence="3" id="KW-1185">Reference proteome</keyword>
<dbReference type="Proteomes" id="UP000051401">
    <property type="component" value="Unassembled WGS sequence"/>
</dbReference>
<evidence type="ECO:0000313" key="3">
    <source>
        <dbReference type="Proteomes" id="UP000051401"/>
    </source>
</evidence>
<name>A0A0T5PEX5_9RHOB</name>
<evidence type="ECO:0000313" key="4">
    <source>
        <dbReference type="Proteomes" id="UP000325785"/>
    </source>
</evidence>
<dbReference type="EMBL" id="CP031598">
    <property type="protein sequence ID" value="QEW28854.1"/>
    <property type="molecule type" value="Genomic_DNA"/>
</dbReference>
<dbReference type="Proteomes" id="UP000325785">
    <property type="component" value="Chromosome"/>
</dbReference>
<evidence type="ECO:0000313" key="1">
    <source>
        <dbReference type="EMBL" id="KRS19787.1"/>
    </source>
</evidence>
<reference evidence="2 4" key="2">
    <citation type="submission" date="2018-08" db="EMBL/GenBank/DDBJ databases">
        <title>Genetic Globetrotter - A new plasmid hitch-hiking vast phylogenetic and geographic distances.</title>
        <authorList>
            <person name="Vollmers J."/>
            <person name="Petersen J."/>
        </authorList>
    </citation>
    <scope>NUCLEOTIDE SEQUENCE [LARGE SCALE GENOMIC DNA]</scope>
    <source>
        <strain evidence="2 4">DSM 26383</strain>
    </source>
</reference>
<protein>
    <submittedName>
        <fullName evidence="1">Uncharacterized protein</fullName>
    </submittedName>
</protein>
<dbReference type="AlphaFoldDB" id="A0A0T5PEX5"/>
<accession>A0A0T5PEX5</accession>
<reference evidence="1 3" key="1">
    <citation type="submission" date="2015-04" db="EMBL/GenBank/DDBJ databases">
        <title>The draft genome sequence of Roseovarius indicus B108T.</title>
        <authorList>
            <person name="Li G."/>
            <person name="Lai Q."/>
            <person name="Shao Z."/>
            <person name="Yan P."/>
        </authorList>
    </citation>
    <scope>NUCLEOTIDE SEQUENCE [LARGE SCALE GENOMIC DNA]</scope>
    <source>
        <strain evidence="1 3">B108</strain>
    </source>
</reference>
<dbReference type="STRING" id="540747.SAMN04488031_102808"/>
<sequence>MRGRMVAVGETCAESRASARRASPGRPDGPAILLAEHDLVREEVLGWYKPLSHIGWFAAPRPVDARLRGRVPEAFTADFGKDIA</sequence>